<dbReference type="InterPro" id="IPR028212">
    <property type="entry name" value="GHL6"/>
</dbReference>
<sequence length="665" mass="76825">MNELRYRQVHLDFHSSEYIEDVAKDFKKEEFVATLKKANVNSITCFARCHHGWLYYPSKNTPELIHPNLTNHNLLLEQIEACHKNDIKVPIYTTVQWDGYIARTHKEWLAIDENGEFINSQGVEEPHFYYTICLNSDYRQYFKSHLQDIIDVVGVENIDGFFMDILFKVDCNCKRCVEKMEALGFDSKVKDSRIEYSIVMLDEFKKEITEFINSRAPKASIFYNSSHIGPNSKKSLDEYTHLELESLPSGGWGYDHFPATVRYARNLGKDIIGMTGKFHTYWGDFHSLKNKAALEFECFNMLALGAGCSIGDQLHPSGKMSKAAYDLIGSVYEKVKEKEDYCIGAKPVSEIAVLTPEEFYSFKDHDLGIPNALIGTVRMLQELSYQFEIIDSKFDFEKYKLIILPDDIKFMSTLESKLLEYIKNGGKVIGTNKSLIDDKNKDSSLYGISYEGESEYYRDFILPNDVIGKDLYKEEYVMYLRGAKTKVNDAKVLMNSIEPYFNREGKTFCSHQHTPSSGKIGYPAATRKGNVIYFAHPIFKIYRKNCARWCKSIIKDAIEMLLDHKLVNHNGPSTVITAINRQADYNRDILHVLHYITEKRSEDIYTIEDVIPLYNLEFKLYVGEKQVKAVKMVPELKPIDFTNTDGYIIFNVDKIEGHNMFSIEY</sequence>
<dbReference type="Proteomes" id="UP000239863">
    <property type="component" value="Unassembled WGS sequence"/>
</dbReference>
<proteinExistence type="predicted"/>
<protein>
    <submittedName>
        <fullName evidence="1">Beta-galactosidase-like protein</fullName>
    </submittedName>
</protein>
<dbReference type="SUPFAM" id="SSF52317">
    <property type="entry name" value="Class I glutamine amidotransferase-like"/>
    <property type="match status" value="1"/>
</dbReference>
<dbReference type="SUPFAM" id="SSF51445">
    <property type="entry name" value="(Trans)glycosidases"/>
    <property type="match status" value="1"/>
</dbReference>
<accession>A0A2S6FY11</accession>
<evidence type="ECO:0000313" key="1">
    <source>
        <dbReference type="EMBL" id="PPK48318.1"/>
    </source>
</evidence>
<dbReference type="STRING" id="37659.GCA_000703125_00525"/>
<dbReference type="Pfam" id="PF14871">
    <property type="entry name" value="GHL6"/>
    <property type="match status" value="1"/>
</dbReference>
<organism evidence="1 2">
    <name type="scientific">Clostridium algidicarnis DSM 15099</name>
    <dbReference type="NCBI Taxonomy" id="1121295"/>
    <lineage>
        <taxon>Bacteria</taxon>
        <taxon>Bacillati</taxon>
        <taxon>Bacillota</taxon>
        <taxon>Clostridia</taxon>
        <taxon>Eubacteriales</taxon>
        <taxon>Clostridiaceae</taxon>
        <taxon>Clostridium</taxon>
    </lineage>
</organism>
<dbReference type="Gene3D" id="3.40.50.880">
    <property type="match status" value="1"/>
</dbReference>
<gene>
    <name evidence="1" type="ORF">BD821_10879</name>
</gene>
<dbReference type="CDD" id="cd03143">
    <property type="entry name" value="A4_beta-galactosidase_middle_domain"/>
    <property type="match status" value="1"/>
</dbReference>
<dbReference type="InterPro" id="IPR017853">
    <property type="entry name" value="GH"/>
</dbReference>
<dbReference type="EMBL" id="PTIS01000008">
    <property type="protein sequence ID" value="PPK48318.1"/>
    <property type="molecule type" value="Genomic_DNA"/>
</dbReference>
<dbReference type="Gene3D" id="3.20.20.80">
    <property type="entry name" value="Glycosidases"/>
    <property type="match status" value="1"/>
</dbReference>
<evidence type="ECO:0000313" key="2">
    <source>
        <dbReference type="Proteomes" id="UP000239863"/>
    </source>
</evidence>
<reference evidence="1 2" key="1">
    <citation type="submission" date="2018-02" db="EMBL/GenBank/DDBJ databases">
        <title>Genomic Encyclopedia of Archaeal and Bacterial Type Strains, Phase II (KMG-II): from individual species to whole genera.</title>
        <authorList>
            <person name="Goeker M."/>
        </authorList>
    </citation>
    <scope>NUCLEOTIDE SEQUENCE [LARGE SCALE GENOMIC DNA]</scope>
    <source>
        <strain evidence="1 2">DSM 15099</strain>
    </source>
</reference>
<name>A0A2S6FY11_9CLOT</name>
<comment type="caution">
    <text evidence="1">The sequence shown here is derived from an EMBL/GenBank/DDBJ whole genome shotgun (WGS) entry which is preliminary data.</text>
</comment>
<dbReference type="RefSeq" id="WP_104409896.1">
    <property type="nucleotide sequence ID" value="NZ_PTIS01000008.1"/>
</dbReference>
<dbReference type="AlphaFoldDB" id="A0A2S6FY11"/>
<dbReference type="InterPro" id="IPR029062">
    <property type="entry name" value="Class_I_gatase-like"/>
</dbReference>
<dbReference type="OrthoDB" id="9780891at2"/>